<dbReference type="PANTHER" id="PTHR47262">
    <property type="entry name" value="OS02G0132600 PROTEIN"/>
    <property type="match status" value="1"/>
</dbReference>
<sequence>MRAFALKKLQVLSHYFCSNLHNIRKTSFSWNPILLSRKLHEATPVEKLHDDASMRQEELTIERKRSWISREDTIDHDEQKRFQFLLENLGLTTLVRMIHLHGPSIGFTGFNRLVKLLIEKARSTGDKCILLEQLNLIRHLLQSMPVVFRFQLEEETYGPLLKYIIDMGAVDEFKMFSKLIKDHNHNSISRLGYYDMLMWIRVNDEEMIRDACEYITIEDRKRTSKLRENYFLALCESDRKEQISDVSKNTNITEFASKSISNILKSLGRLQLKSEAEKLLLDYSEDHDDWEDYNDISNFIASYAVSIPNLEVEHLIKEIENLHDLMNISPSSSTYEKLILYCCGKNKVDAAIYVVDKMCEAFCMPSSHVMQSVLETCSETNLDFQVDQIYSILSHHREYYFEYKKKICSLSLHFGAVMKDYYEEMEQSGIHFSKEVFVALIHAYAAYDEFEKAKQIVLDPRIQVKWLIEIKSMLVSSLASHGKLSEALVLLEEIKKAGQTLNPKANLCLMDVLCNLHGELERSLLLLTELSGEDWVQGCKIVIQFSVENKNLSSTIEMFKQLMDYFKHGENKSNSVFDEVYYPILVYGSTHLQFGLDLLDLIKKELGLVPPSLCLHSLLCCCVKSRDLNNAHLGDGERDFKIGDEMPVVLSSFSRMGIPVVSAADDK</sequence>
<gene>
    <name evidence="1" type="ordered locus">MTR_7g007510</name>
</gene>
<name>A0A072U6S7_MEDTR</name>
<proteinExistence type="predicted"/>
<evidence type="ECO:0000313" key="2">
    <source>
        <dbReference type="EnsemblPlants" id="KEH21560"/>
    </source>
</evidence>
<dbReference type="Proteomes" id="UP000002051">
    <property type="component" value="Unassembled WGS sequence"/>
</dbReference>
<dbReference type="AlphaFoldDB" id="A0A072U6S7"/>
<evidence type="ECO:0000313" key="3">
    <source>
        <dbReference type="Proteomes" id="UP000002051"/>
    </source>
</evidence>
<accession>A0A072U6S7</accession>
<dbReference type="STRING" id="3880.A0A072U6S7"/>
<dbReference type="EnsemblPlants" id="KEH21560">
    <property type="protein sequence ID" value="KEH21560"/>
    <property type="gene ID" value="MTR_7g007510"/>
</dbReference>
<organism evidence="1 3">
    <name type="scientific">Medicago truncatula</name>
    <name type="common">Barrel medic</name>
    <name type="synonym">Medicago tribuloides</name>
    <dbReference type="NCBI Taxonomy" id="3880"/>
    <lineage>
        <taxon>Eukaryota</taxon>
        <taxon>Viridiplantae</taxon>
        <taxon>Streptophyta</taxon>
        <taxon>Embryophyta</taxon>
        <taxon>Tracheophyta</taxon>
        <taxon>Spermatophyta</taxon>
        <taxon>Magnoliopsida</taxon>
        <taxon>eudicotyledons</taxon>
        <taxon>Gunneridae</taxon>
        <taxon>Pentapetalae</taxon>
        <taxon>rosids</taxon>
        <taxon>fabids</taxon>
        <taxon>Fabales</taxon>
        <taxon>Fabaceae</taxon>
        <taxon>Papilionoideae</taxon>
        <taxon>50 kb inversion clade</taxon>
        <taxon>NPAAA clade</taxon>
        <taxon>Hologalegina</taxon>
        <taxon>IRL clade</taxon>
        <taxon>Trifolieae</taxon>
        <taxon>Medicago</taxon>
    </lineage>
</organism>
<keyword evidence="3" id="KW-1185">Reference proteome</keyword>
<evidence type="ECO:0000313" key="1">
    <source>
        <dbReference type="EMBL" id="KEH21560.1"/>
    </source>
</evidence>
<reference evidence="1 3" key="1">
    <citation type="journal article" date="2011" name="Nature">
        <title>The Medicago genome provides insight into the evolution of rhizobial symbioses.</title>
        <authorList>
            <person name="Young N.D."/>
            <person name="Debelle F."/>
            <person name="Oldroyd G.E."/>
            <person name="Geurts R."/>
            <person name="Cannon S.B."/>
            <person name="Udvardi M.K."/>
            <person name="Benedito V.A."/>
            <person name="Mayer K.F."/>
            <person name="Gouzy J."/>
            <person name="Schoof H."/>
            <person name="Van de Peer Y."/>
            <person name="Proost S."/>
            <person name="Cook D.R."/>
            <person name="Meyers B.C."/>
            <person name="Spannagl M."/>
            <person name="Cheung F."/>
            <person name="De Mita S."/>
            <person name="Krishnakumar V."/>
            <person name="Gundlach H."/>
            <person name="Zhou S."/>
            <person name="Mudge J."/>
            <person name="Bharti A.K."/>
            <person name="Murray J.D."/>
            <person name="Naoumkina M.A."/>
            <person name="Rosen B."/>
            <person name="Silverstein K.A."/>
            <person name="Tang H."/>
            <person name="Rombauts S."/>
            <person name="Zhao P.X."/>
            <person name="Zhou P."/>
            <person name="Barbe V."/>
            <person name="Bardou P."/>
            <person name="Bechner M."/>
            <person name="Bellec A."/>
            <person name="Berger A."/>
            <person name="Berges H."/>
            <person name="Bidwell S."/>
            <person name="Bisseling T."/>
            <person name="Choisne N."/>
            <person name="Couloux A."/>
            <person name="Denny R."/>
            <person name="Deshpande S."/>
            <person name="Dai X."/>
            <person name="Doyle J.J."/>
            <person name="Dudez A.M."/>
            <person name="Farmer A.D."/>
            <person name="Fouteau S."/>
            <person name="Franken C."/>
            <person name="Gibelin C."/>
            <person name="Gish J."/>
            <person name="Goldstein S."/>
            <person name="Gonzalez A.J."/>
            <person name="Green P.J."/>
            <person name="Hallab A."/>
            <person name="Hartog M."/>
            <person name="Hua A."/>
            <person name="Humphray S.J."/>
            <person name="Jeong D.H."/>
            <person name="Jing Y."/>
            <person name="Jocker A."/>
            <person name="Kenton S.M."/>
            <person name="Kim D.J."/>
            <person name="Klee K."/>
            <person name="Lai H."/>
            <person name="Lang C."/>
            <person name="Lin S."/>
            <person name="Macmil S.L."/>
            <person name="Magdelenat G."/>
            <person name="Matthews L."/>
            <person name="McCorrison J."/>
            <person name="Monaghan E.L."/>
            <person name="Mun J.H."/>
            <person name="Najar F.Z."/>
            <person name="Nicholson C."/>
            <person name="Noirot C."/>
            <person name="O'Bleness M."/>
            <person name="Paule C.R."/>
            <person name="Poulain J."/>
            <person name="Prion F."/>
            <person name="Qin B."/>
            <person name="Qu C."/>
            <person name="Retzel E.F."/>
            <person name="Riddle C."/>
            <person name="Sallet E."/>
            <person name="Samain S."/>
            <person name="Samson N."/>
            <person name="Sanders I."/>
            <person name="Saurat O."/>
            <person name="Scarpelli C."/>
            <person name="Schiex T."/>
            <person name="Segurens B."/>
            <person name="Severin A.J."/>
            <person name="Sherrier D.J."/>
            <person name="Shi R."/>
            <person name="Sims S."/>
            <person name="Singer S.R."/>
            <person name="Sinharoy S."/>
            <person name="Sterck L."/>
            <person name="Viollet A."/>
            <person name="Wang B.B."/>
            <person name="Wang K."/>
            <person name="Wang M."/>
            <person name="Wang X."/>
            <person name="Warfsmann J."/>
            <person name="Weissenbach J."/>
            <person name="White D.D."/>
            <person name="White J.D."/>
            <person name="Wiley G.B."/>
            <person name="Wincker P."/>
            <person name="Xing Y."/>
            <person name="Yang L."/>
            <person name="Yao Z."/>
            <person name="Ying F."/>
            <person name="Zhai J."/>
            <person name="Zhou L."/>
            <person name="Zuber A."/>
            <person name="Denarie J."/>
            <person name="Dixon R.A."/>
            <person name="May G.D."/>
            <person name="Schwartz D.C."/>
            <person name="Rogers J."/>
            <person name="Quetier F."/>
            <person name="Town C.D."/>
            <person name="Roe B.A."/>
        </authorList>
    </citation>
    <scope>NUCLEOTIDE SEQUENCE [LARGE SCALE GENOMIC DNA]</scope>
    <source>
        <strain evidence="1">A17</strain>
        <strain evidence="2 3">cv. Jemalong A17</strain>
    </source>
</reference>
<dbReference type="HOGENOM" id="CLU_013098_0_0_1"/>
<protein>
    <submittedName>
        <fullName evidence="1">PPR domain protein</fullName>
    </submittedName>
</protein>
<reference evidence="1 3" key="2">
    <citation type="journal article" date="2014" name="BMC Genomics">
        <title>An improved genome release (version Mt4.0) for the model legume Medicago truncatula.</title>
        <authorList>
            <person name="Tang H."/>
            <person name="Krishnakumar V."/>
            <person name="Bidwell S."/>
            <person name="Rosen B."/>
            <person name="Chan A."/>
            <person name="Zhou S."/>
            <person name="Gentzbittel L."/>
            <person name="Childs K.L."/>
            <person name="Yandell M."/>
            <person name="Gundlach H."/>
            <person name="Mayer K.F."/>
            <person name="Schwartz D.C."/>
            <person name="Town C.D."/>
        </authorList>
    </citation>
    <scope>GENOME REANNOTATION</scope>
    <source>
        <strain evidence="1">A17</strain>
        <strain evidence="2 3">cv. Jemalong A17</strain>
    </source>
</reference>
<dbReference type="Gene3D" id="1.25.40.10">
    <property type="entry name" value="Tetratricopeptide repeat domain"/>
    <property type="match status" value="2"/>
</dbReference>
<dbReference type="PANTHER" id="PTHR47262:SF1">
    <property type="entry name" value="OS02G0132600 PROTEIN"/>
    <property type="match status" value="1"/>
</dbReference>
<dbReference type="InterPro" id="IPR011990">
    <property type="entry name" value="TPR-like_helical_dom_sf"/>
</dbReference>
<reference evidence="2" key="3">
    <citation type="submission" date="2015-04" db="UniProtKB">
        <authorList>
            <consortium name="EnsemblPlants"/>
        </authorList>
    </citation>
    <scope>IDENTIFICATION</scope>
    <source>
        <strain evidence="2">cv. Jemalong A17</strain>
    </source>
</reference>
<dbReference type="EMBL" id="CM001223">
    <property type="protein sequence ID" value="KEH21560.1"/>
    <property type="molecule type" value="Genomic_DNA"/>
</dbReference>